<accession>A0A2K8L666</accession>
<feature type="transmembrane region" description="Helical" evidence="3">
    <location>
        <begin position="12"/>
        <end position="32"/>
    </location>
</feature>
<dbReference type="Pfam" id="PF02470">
    <property type="entry name" value="MlaD"/>
    <property type="match status" value="1"/>
</dbReference>
<dbReference type="KEGG" id="mfn:Ga0123462_1983"/>
<dbReference type="EMBL" id="CP018800">
    <property type="protein sequence ID" value="ATX82820.1"/>
    <property type="molecule type" value="Genomic_DNA"/>
</dbReference>
<keyword evidence="6" id="KW-1185">Reference proteome</keyword>
<dbReference type="InterPro" id="IPR052336">
    <property type="entry name" value="MlaD_Phospholipid_Transporter"/>
</dbReference>
<keyword evidence="3" id="KW-1133">Transmembrane helix</keyword>
<proteinExistence type="predicted"/>
<protein>
    <submittedName>
        <fullName evidence="5">ABC-type transporter Mla maintaining outer membrane lipid asymmetry, component MlaD</fullName>
    </submittedName>
</protein>
<organism evidence="5 6">
    <name type="scientific">Mariprofundus ferrinatatus</name>
    <dbReference type="NCBI Taxonomy" id="1921087"/>
    <lineage>
        <taxon>Bacteria</taxon>
        <taxon>Pseudomonadati</taxon>
        <taxon>Pseudomonadota</taxon>
        <taxon>Candidatius Mariprofundia</taxon>
        <taxon>Mariprofundales</taxon>
        <taxon>Mariprofundaceae</taxon>
        <taxon>Mariprofundus</taxon>
    </lineage>
</organism>
<dbReference type="Proteomes" id="UP000231637">
    <property type="component" value="Chromosome"/>
</dbReference>
<reference evidence="5 6" key="1">
    <citation type="submission" date="2016-12" db="EMBL/GenBank/DDBJ databases">
        <title>Isolation and genomic insights into novel planktonic Zetaproteobacteria from stratified waters of the Chesapeake Bay.</title>
        <authorList>
            <person name="McAllister S.M."/>
            <person name="Kato S."/>
            <person name="Chan C.S."/>
            <person name="Chiu B.K."/>
            <person name="Field E.K."/>
        </authorList>
    </citation>
    <scope>NUCLEOTIDE SEQUENCE [LARGE SCALE GENOMIC DNA]</scope>
    <source>
        <strain evidence="5 6">CP-8</strain>
    </source>
</reference>
<evidence type="ECO:0000256" key="3">
    <source>
        <dbReference type="SAM" id="Phobius"/>
    </source>
</evidence>
<dbReference type="RefSeq" id="WP_100266122.1">
    <property type="nucleotide sequence ID" value="NZ_CP018800.1"/>
</dbReference>
<name>A0A2K8L666_9PROT</name>
<evidence type="ECO:0000256" key="2">
    <source>
        <dbReference type="SAM" id="MobiDB-lite"/>
    </source>
</evidence>
<feature type="domain" description="Mce/MlaD" evidence="4">
    <location>
        <begin position="49"/>
        <end position="118"/>
    </location>
</feature>
<dbReference type="PANTHER" id="PTHR33371:SF4">
    <property type="entry name" value="INTERMEMBRANE PHOSPHOLIPID TRANSPORT SYSTEM BINDING PROTEIN MLAD"/>
    <property type="match status" value="1"/>
</dbReference>
<dbReference type="OrthoDB" id="9788420at2"/>
<evidence type="ECO:0000256" key="1">
    <source>
        <dbReference type="SAM" id="Coils"/>
    </source>
</evidence>
<dbReference type="PANTHER" id="PTHR33371">
    <property type="entry name" value="INTERMEMBRANE PHOSPHOLIPID TRANSPORT SYSTEM BINDING PROTEIN MLAD-RELATED"/>
    <property type="match status" value="1"/>
</dbReference>
<keyword evidence="3" id="KW-0812">Transmembrane</keyword>
<keyword evidence="1" id="KW-0175">Coiled coil</keyword>
<dbReference type="AlphaFoldDB" id="A0A2K8L666"/>
<feature type="region of interest" description="Disordered" evidence="2">
    <location>
        <begin position="312"/>
        <end position="332"/>
    </location>
</feature>
<evidence type="ECO:0000259" key="4">
    <source>
        <dbReference type="Pfam" id="PF02470"/>
    </source>
</evidence>
<dbReference type="InterPro" id="IPR003399">
    <property type="entry name" value="Mce/MlaD"/>
</dbReference>
<gene>
    <name evidence="5" type="ORF">Ga0123462_1983</name>
</gene>
<sequence length="332" mass="36679">MSQFVANIHRQVGWFVILGIGAILFLLLAFSLRTDLFANKFNLLFSPTSASSFYVDQPLKYQGFTVGRIDDMELQEDGRVLIRLRVLERYRPIIHEGTYVQLTREGLIGEQTLEISGGDAGKPPVQDGQTIEYRTAATVEQLLQDIKPAVENANRLLSEMAALAAWLNNPESDIRLVTARLNLVSQDLNRENVGKLITNLADALENLKSLTQDLEQQQVAKQLSTALEASASILTNLRPLAAQVGREGPESLKRINSLIDHVNRLSKSLDIVTSDLSELTPELPGLARESRQAIAEMQDILKSMRGSWLVGGGTTVKPEDETVAPPVLEMKP</sequence>
<evidence type="ECO:0000313" key="6">
    <source>
        <dbReference type="Proteomes" id="UP000231637"/>
    </source>
</evidence>
<evidence type="ECO:0000313" key="5">
    <source>
        <dbReference type="EMBL" id="ATX82820.1"/>
    </source>
</evidence>
<feature type="coiled-coil region" evidence="1">
    <location>
        <begin position="193"/>
        <end position="220"/>
    </location>
</feature>
<keyword evidence="3" id="KW-0472">Membrane</keyword>